<dbReference type="EMBL" id="UZVY01000001">
    <property type="protein sequence ID" value="VDR41707.1"/>
    <property type="molecule type" value="Genomic_DNA"/>
</dbReference>
<keyword evidence="1" id="KW-0812">Transmembrane</keyword>
<keyword evidence="1" id="KW-1133">Transmembrane helix</keyword>
<evidence type="ECO:0000313" key="3">
    <source>
        <dbReference type="EMBL" id="UUD35519.1"/>
    </source>
</evidence>
<feature type="transmembrane region" description="Helical" evidence="1">
    <location>
        <begin position="151"/>
        <end position="168"/>
    </location>
</feature>
<dbReference type="RefSeq" id="WP_126117983.1">
    <property type="nucleotide sequence ID" value="NZ_CP101806.1"/>
</dbReference>
<dbReference type="PANTHER" id="PTHR43404">
    <property type="entry name" value="LIPOPOLYSACCHARIDE CHOLINEPHOSPHOTRANSFERASE LICD"/>
    <property type="match status" value="1"/>
</dbReference>
<name>A0A3P8KWE7_9BACT</name>
<dbReference type="NCBIfam" id="NF045866">
    <property type="entry name" value="GGPL_Ptran_Mf1"/>
    <property type="match status" value="1"/>
</dbReference>
<protein>
    <submittedName>
        <fullName evidence="4">LPS biosynthesis protein</fullName>
    </submittedName>
    <submittedName>
        <fullName evidence="3">LicD family protein</fullName>
    </submittedName>
</protein>
<evidence type="ECO:0000259" key="2">
    <source>
        <dbReference type="Pfam" id="PF04991"/>
    </source>
</evidence>
<dbReference type="InterPro" id="IPR007074">
    <property type="entry name" value="LicD/FKTN/FKRP_NTP_transf"/>
</dbReference>
<dbReference type="InterPro" id="IPR052942">
    <property type="entry name" value="LPS_cholinephosphotransferase"/>
</dbReference>
<evidence type="ECO:0000256" key="1">
    <source>
        <dbReference type="SAM" id="Phobius"/>
    </source>
</evidence>
<feature type="domain" description="LicD/FKTN/FKRP nucleotidyltransferase" evidence="2">
    <location>
        <begin position="29"/>
        <end position="242"/>
    </location>
</feature>
<evidence type="ECO:0000313" key="4">
    <source>
        <dbReference type="EMBL" id="VDR41707.1"/>
    </source>
</evidence>
<proteinExistence type="predicted"/>
<evidence type="ECO:0000313" key="6">
    <source>
        <dbReference type="Proteomes" id="UP001058569"/>
    </source>
</evidence>
<dbReference type="PANTHER" id="PTHR43404:SF1">
    <property type="entry name" value="MNN4P"/>
    <property type="match status" value="1"/>
</dbReference>
<gene>
    <name evidence="4" type="ORF">NCTC10126_00188</name>
    <name evidence="3" type="ORF">NPA07_01435</name>
</gene>
<reference evidence="4 5" key="1">
    <citation type="submission" date="2018-12" db="EMBL/GenBank/DDBJ databases">
        <authorList>
            <consortium name="Pathogen Informatics"/>
        </authorList>
    </citation>
    <scope>NUCLEOTIDE SEQUENCE [LARGE SCALE GENOMIC DNA]</scope>
    <source>
        <strain evidence="4 5">NCTC10126</strain>
    </source>
</reference>
<accession>A0A3P8KWE7</accession>
<dbReference type="Pfam" id="PF04991">
    <property type="entry name" value="LicD"/>
    <property type="match status" value="1"/>
</dbReference>
<dbReference type="Proteomes" id="UP001058569">
    <property type="component" value="Chromosome"/>
</dbReference>
<evidence type="ECO:0000313" key="5">
    <source>
        <dbReference type="Proteomes" id="UP000280036"/>
    </source>
</evidence>
<organism evidence="4 5">
    <name type="scientific">Mycoplasmopsis caviae</name>
    <dbReference type="NCBI Taxonomy" id="55603"/>
    <lineage>
        <taxon>Bacteria</taxon>
        <taxon>Bacillati</taxon>
        <taxon>Mycoplasmatota</taxon>
        <taxon>Mycoplasmoidales</taxon>
        <taxon>Metamycoplasmataceae</taxon>
        <taxon>Mycoplasmopsis</taxon>
    </lineage>
</organism>
<dbReference type="GO" id="GO:0009100">
    <property type="term" value="P:glycoprotein metabolic process"/>
    <property type="evidence" value="ECO:0007669"/>
    <property type="project" value="UniProtKB-ARBA"/>
</dbReference>
<reference evidence="3" key="2">
    <citation type="submission" date="2022-07" db="EMBL/GenBank/DDBJ databases">
        <title>Complete genome of Mycoplasma caviae type strain G122.</title>
        <authorList>
            <person name="Spergser J."/>
        </authorList>
    </citation>
    <scope>NUCLEOTIDE SEQUENCE</scope>
    <source>
        <strain evidence="3">G122</strain>
    </source>
</reference>
<dbReference type="AlphaFoldDB" id="A0A3P8KWE7"/>
<dbReference type="OrthoDB" id="398797at2"/>
<sequence length="265" mass="32110">MNNENILNSQQLKQKEQTLELFWEFKELCDKHNLKYSIAYGTALGAVRENKMIPWDTDIDVFITKETYDFLLKEYPEKFLNNNKRWYMLTFPRFVKSQEDIVIKNQYPVYLDLFILQKSSYKRIKKYNSSFFNKLRCLKSIGWVSYHFRNVFWTWVAKIFIFLFLFWVPKLTIKSSLKQLAAKKNEWQVVYVANCWPLSNPNYYMNSVVPIDDFDNLCEIEFENKRVKIIRNVENHLITTYGSDWRIPKVTKHAIYYGYFEMSNK</sequence>
<dbReference type="Proteomes" id="UP000280036">
    <property type="component" value="Unassembled WGS sequence"/>
</dbReference>
<keyword evidence="1" id="KW-0472">Membrane</keyword>
<dbReference type="EMBL" id="CP101806">
    <property type="protein sequence ID" value="UUD35519.1"/>
    <property type="molecule type" value="Genomic_DNA"/>
</dbReference>
<keyword evidence="6" id="KW-1185">Reference proteome</keyword>